<dbReference type="OrthoDB" id="2706506at2"/>
<gene>
    <name evidence="1" type="ORF">CUU66_06905</name>
</gene>
<evidence type="ECO:0000313" key="2">
    <source>
        <dbReference type="Proteomes" id="UP000234748"/>
    </source>
</evidence>
<dbReference type="Proteomes" id="UP000234748">
    <property type="component" value="Unassembled WGS sequence"/>
</dbReference>
<accession>A0A2N5M883</accession>
<dbReference type="GO" id="GO:0016787">
    <property type="term" value="F:hydrolase activity"/>
    <property type="evidence" value="ECO:0007669"/>
    <property type="project" value="UniProtKB-KW"/>
</dbReference>
<evidence type="ECO:0000313" key="1">
    <source>
        <dbReference type="EMBL" id="PLT30569.1"/>
    </source>
</evidence>
<dbReference type="EMBL" id="PGUY01000020">
    <property type="protein sequence ID" value="PLT30569.1"/>
    <property type="molecule type" value="Genomic_DNA"/>
</dbReference>
<name>A0A2N5M883_9BACI</name>
<sequence length="119" mass="14000">METTKQTYFVDISSGEILEAPIDGSPNFRIFANEEDLAELQMWFTQNYDDDMKTFVRSHIPYVEPHIASQNDKYESSLKHIYSIIYRLGDEEARSFIEQQKILDLDFQAPNEDVQKLKE</sequence>
<proteinExistence type="predicted"/>
<reference evidence="1 2" key="1">
    <citation type="submission" date="2017-11" db="EMBL/GenBank/DDBJ databases">
        <title>Comparitive Functional Genomics of Dry Heat Resistant strains isolated from the Viking Spacecraft.</title>
        <authorList>
            <person name="Seuylemezian A."/>
            <person name="Cooper K."/>
            <person name="Vaishampayan P."/>
        </authorList>
    </citation>
    <scope>NUCLEOTIDE SEQUENCE [LARGE SCALE GENOMIC DNA]</scope>
    <source>
        <strain evidence="1 2">V1-29</strain>
    </source>
</reference>
<dbReference type="RefSeq" id="WP_101640943.1">
    <property type="nucleotide sequence ID" value="NZ_PGUY01000020.1"/>
</dbReference>
<protein>
    <submittedName>
        <fullName evidence="1">Hydrolase</fullName>
    </submittedName>
</protein>
<comment type="caution">
    <text evidence="1">The sequence shown here is derived from an EMBL/GenBank/DDBJ whole genome shotgun (WGS) entry which is preliminary data.</text>
</comment>
<organism evidence="1 2">
    <name type="scientific">Peribacillus deserti</name>
    <dbReference type="NCBI Taxonomy" id="673318"/>
    <lineage>
        <taxon>Bacteria</taxon>
        <taxon>Bacillati</taxon>
        <taxon>Bacillota</taxon>
        <taxon>Bacilli</taxon>
        <taxon>Bacillales</taxon>
        <taxon>Bacillaceae</taxon>
        <taxon>Peribacillus</taxon>
    </lineage>
</organism>
<dbReference type="AlphaFoldDB" id="A0A2N5M883"/>
<keyword evidence="2" id="KW-1185">Reference proteome</keyword>
<keyword evidence="1" id="KW-0378">Hydrolase</keyword>